<dbReference type="InterPro" id="IPR036390">
    <property type="entry name" value="WH_DNA-bd_sf"/>
</dbReference>
<protein>
    <submittedName>
        <fullName evidence="6">LysR family transcriptional regulator</fullName>
    </submittedName>
</protein>
<evidence type="ECO:0000256" key="3">
    <source>
        <dbReference type="ARBA" id="ARBA00023125"/>
    </source>
</evidence>
<dbReference type="GO" id="GO:0003677">
    <property type="term" value="F:DNA binding"/>
    <property type="evidence" value="ECO:0007669"/>
    <property type="project" value="UniProtKB-KW"/>
</dbReference>
<dbReference type="PANTHER" id="PTHR30346">
    <property type="entry name" value="TRANSCRIPTIONAL DUAL REGULATOR HCAR-RELATED"/>
    <property type="match status" value="1"/>
</dbReference>
<proteinExistence type="inferred from homology"/>
<dbReference type="Pfam" id="PF00126">
    <property type="entry name" value="HTH_1"/>
    <property type="match status" value="1"/>
</dbReference>
<evidence type="ECO:0000256" key="1">
    <source>
        <dbReference type="ARBA" id="ARBA00009437"/>
    </source>
</evidence>
<evidence type="ECO:0000256" key="4">
    <source>
        <dbReference type="ARBA" id="ARBA00023163"/>
    </source>
</evidence>
<dbReference type="SUPFAM" id="SSF53850">
    <property type="entry name" value="Periplasmic binding protein-like II"/>
    <property type="match status" value="1"/>
</dbReference>
<organism evidence="6 7">
    <name type="scientific">Solirubrobacter phytolaccae</name>
    <dbReference type="NCBI Taxonomy" id="1404360"/>
    <lineage>
        <taxon>Bacteria</taxon>
        <taxon>Bacillati</taxon>
        <taxon>Actinomycetota</taxon>
        <taxon>Thermoleophilia</taxon>
        <taxon>Solirubrobacterales</taxon>
        <taxon>Solirubrobacteraceae</taxon>
        <taxon>Solirubrobacter</taxon>
    </lineage>
</organism>
<sequence length="304" mass="31524">MRHLRCFVAVAEELHFGRAAARLHMAQPPLSQRVRALETALGARLLERTSRRVALTPAGRALLPEARALLARADALGELVADAATEATRPVLRAAVTPDFPAEVVAALQRAFRGGDALLELTPRSPAAVRRELGGGELHAAVVRQPAGVATGEVALTVTARLGALLRADDPLAAQTDVAPAELGERVLVRPEDSAGTEDLLAGLAAHGWVPAQTAPAPDAEWARGLVLAGDAVLLTEQPPAEPAGLRWRPLAAPLTARCSVLLADPALPGAAAFASAAREALVDAGGWTPPSRRAEPPAEGWLG</sequence>
<dbReference type="Gene3D" id="3.40.190.290">
    <property type="match status" value="1"/>
</dbReference>
<dbReference type="SUPFAM" id="SSF46785">
    <property type="entry name" value="Winged helix' DNA-binding domain"/>
    <property type="match status" value="1"/>
</dbReference>
<dbReference type="Pfam" id="PF03466">
    <property type="entry name" value="LysR_substrate"/>
    <property type="match status" value="1"/>
</dbReference>
<dbReference type="GO" id="GO:0003700">
    <property type="term" value="F:DNA-binding transcription factor activity"/>
    <property type="evidence" value="ECO:0007669"/>
    <property type="project" value="InterPro"/>
</dbReference>
<comment type="caution">
    <text evidence="6">The sequence shown here is derived from an EMBL/GenBank/DDBJ whole genome shotgun (WGS) entry which is preliminary data.</text>
</comment>
<gene>
    <name evidence="6" type="ORF">OJ997_35485</name>
</gene>
<reference evidence="6" key="1">
    <citation type="submission" date="2022-10" db="EMBL/GenBank/DDBJ databases">
        <title>The WGS of Solirubrobacter phytolaccae KCTC 29190.</title>
        <authorList>
            <person name="Jiang Z."/>
        </authorList>
    </citation>
    <scope>NUCLEOTIDE SEQUENCE</scope>
    <source>
        <strain evidence="6">KCTC 29190</strain>
    </source>
</reference>
<dbReference type="PROSITE" id="PS50931">
    <property type="entry name" value="HTH_LYSR"/>
    <property type="match status" value="1"/>
</dbReference>
<dbReference type="PRINTS" id="PR00039">
    <property type="entry name" value="HTHLYSR"/>
</dbReference>
<dbReference type="InterPro" id="IPR005119">
    <property type="entry name" value="LysR_subst-bd"/>
</dbReference>
<evidence type="ECO:0000313" key="6">
    <source>
        <dbReference type="EMBL" id="MDA0185662.1"/>
    </source>
</evidence>
<dbReference type="Gene3D" id="1.10.10.10">
    <property type="entry name" value="Winged helix-like DNA-binding domain superfamily/Winged helix DNA-binding domain"/>
    <property type="match status" value="1"/>
</dbReference>
<name>A0A9X3NID5_9ACTN</name>
<dbReference type="EMBL" id="JAPDDP010000131">
    <property type="protein sequence ID" value="MDA0185662.1"/>
    <property type="molecule type" value="Genomic_DNA"/>
</dbReference>
<feature type="domain" description="HTH lysR-type" evidence="5">
    <location>
        <begin position="1"/>
        <end position="56"/>
    </location>
</feature>
<keyword evidence="2" id="KW-0805">Transcription regulation</keyword>
<dbReference type="InterPro" id="IPR036388">
    <property type="entry name" value="WH-like_DNA-bd_sf"/>
</dbReference>
<dbReference type="InterPro" id="IPR000847">
    <property type="entry name" value="LysR_HTH_N"/>
</dbReference>
<keyword evidence="3" id="KW-0238">DNA-binding</keyword>
<evidence type="ECO:0000256" key="2">
    <source>
        <dbReference type="ARBA" id="ARBA00023015"/>
    </source>
</evidence>
<dbReference type="GO" id="GO:0032993">
    <property type="term" value="C:protein-DNA complex"/>
    <property type="evidence" value="ECO:0007669"/>
    <property type="project" value="TreeGrafter"/>
</dbReference>
<keyword evidence="4" id="KW-0804">Transcription</keyword>
<dbReference type="FunFam" id="1.10.10.10:FF:000001">
    <property type="entry name" value="LysR family transcriptional regulator"/>
    <property type="match status" value="1"/>
</dbReference>
<keyword evidence="7" id="KW-1185">Reference proteome</keyword>
<dbReference type="Proteomes" id="UP001147653">
    <property type="component" value="Unassembled WGS sequence"/>
</dbReference>
<comment type="similarity">
    <text evidence="1">Belongs to the LysR transcriptional regulatory family.</text>
</comment>
<evidence type="ECO:0000259" key="5">
    <source>
        <dbReference type="PROSITE" id="PS50931"/>
    </source>
</evidence>
<dbReference type="PANTHER" id="PTHR30346:SF0">
    <property type="entry name" value="HCA OPERON TRANSCRIPTIONAL ACTIVATOR HCAR"/>
    <property type="match status" value="1"/>
</dbReference>
<accession>A0A9X3NID5</accession>
<dbReference type="AlphaFoldDB" id="A0A9X3NID5"/>
<evidence type="ECO:0000313" key="7">
    <source>
        <dbReference type="Proteomes" id="UP001147653"/>
    </source>
</evidence>